<organism evidence="15 16">
    <name type="scientific">Methanobrevibacter filiformis</name>
    <dbReference type="NCBI Taxonomy" id="55758"/>
    <lineage>
        <taxon>Archaea</taxon>
        <taxon>Methanobacteriati</taxon>
        <taxon>Methanobacteriota</taxon>
        <taxon>Methanomada group</taxon>
        <taxon>Methanobacteria</taxon>
        <taxon>Methanobacteriales</taxon>
        <taxon>Methanobacteriaceae</taxon>
        <taxon>Methanobrevibacter</taxon>
    </lineage>
</organism>
<dbReference type="InterPro" id="IPR033939">
    <property type="entry name" value="BCAT_family"/>
</dbReference>
<dbReference type="CDD" id="cd01557">
    <property type="entry name" value="BCAT_beta_family"/>
    <property type="match status" value="1"/>
</dbReference>
<dbReference type="AlphaFoldDB" id="A0A166AUW5"/>
<dbReference type="SUPFAM" id="SSF56752">
    <property type="entry name" value="D-aminoacid aminotransferase-like PLP-dependent enzymes"/>
    <property type="match status" value="1"/>
</dbReference>
<dbReference type="EMBL" id="LWMT01000229">
    <property type="protein sequence ID" value="KZX12499.1"/>
    <property type="molecule type" value="Genomic_DNA"/>
</dbReference>
<dbReference type="GO" id="GO:0052656">
    <property type="term" value="F:L-isoleucine-2-oxoglutarate transaminase activity"/>
    <property type="evidence" value="ECO:0007669"/>
    <property type="project" value="RHEA"/>
</dbReference>
<comment type="catalytic activity">
    <reaction evidence="13 14">
        <text>L-leucine + 2-oxoglutarate = 4-methyl-2-oxopentanoate + L-glutamate</text>
        <dbReference type="Rhea" id="RHEA:18321"/>
        <dbReference type="ChEBI" id="CHEBI:16810"/>
        <dbReference type="ChEBI" id="CHEBI:17865"/>
        <dbReference type="ChEBI" id="CHEBI:29985"/>
        <dbReference type="ChEBI" id="CHEBI:57427"/>
        <dbReference type="EC" id="2.6.1.42"/>
    </reaction>
</comment>
<dbReference type="InterPro" id="IPR043131">
    <property type="entry name" value="BCAT-like_N"/>
</dbReference>
<comment type="function">
    <text evidence="14">Acts on leucine, isoleucine and valine.</text>
</comment>
<gene>
    <name evidence="14 15" type="primary">ilvE</name>
    <name evidence="15" type="ORF">MBFIL_11460</name>
</gene>
<keyword evidence="10 14" id="KW-0100">Branched-chain amino acid biosynthesis</keyword>
<dbReference type="InterPro" id="IPR001544">
    <property type="entry name" value="Aminotrans_IV"/>
</dbReference>
<evidence type="ECO:0000256" key="13">
    <source>
        <dbReference type="ARBA" id="ARBA00049229"/>
    </source>
</evidence>
<dbReference type="Proteomes" id="UP000077066">
    <property type="component" value="Unassembled WGS sequence"/>
</dbReference>
<dbReference type="STRING" id="55758.MBFIL_11460"/>
<evidence type="ECO:0000256" key="7">
    <source>
        <dbReference type="ARBA" id="ARBA00022605"/>
    </source>
</evidence>
<dbReference type="PANTHER" id="PTHR42743">
    <property type="entry name" value="AMINO-ACID AMINOTRANSFERASE"/>
    <property type="match status" value="1"/>
</dbReference>
<dbReference type="OrthoDB" id="6469at2157"/>
<evidence type="ECO:0000256" key="11">
    <source>
        <dbReference type="ARBA" id="ARBA00048212"/>
    </source>
</evidence>
<evidence type="ECO:0000256" key="9">
    <source>
        <dbReference type="ARBA" id="ARBA00022898"/>
    </source>
</evidence>
<keyword evidence="6 14" id="KW-0032">Aminotransferase</keyword>
<comment type="catalytic activity">
    <reaction evidence="12 14">
        <text>L-isoleucine + 2-oxoglutarate = (S)-3-methyl-2-oxopentanoate + L-glutamate</text>
        <dbReference type="Rhea" id="RHEA:24801"/>
        <dbReference type="ChEBI" id="CHEBI:16810"/>
        <dbReference type="ChEBI" id="CHEBI:29985"/>
        <dbReference type="ChEBI" id="CHEBI:35146"/>
        <dbReference type="ChEBI" id="CHEBI:58045"/>
        <dbReference type="EC" id="2.6.1.42"/>
    </reaction>
</comment>
<dbReference type="UniPathway" id="UPA00049">
    <property type="reaction ID" value="UER00062"/>
</dbReference>
<dbReference type="PANTHER" id="PTHR42743:SF11">
    <property type="entry name" value="AMINODEOXYCHORISMATE LYASE"/>
    <property type="match status" value="1"/>
</dbReference>
<dbReference type="UniPathway" id="UPA00048">
    <property type="reaction ID" value="UER00073"/>
</dbReference>
<dbReference type="NCBIfam" id="NF005146">
    <property type="entry name" value="PRK06606.1"/>
    <property type="match status" value="1"/>
</dbReference>
<dbReference type="UniPathway" id="UPA00047">
    <property type="reaction ID" value="UER00058"/>
</dbReference>
<keyword evidence="7 14" id="KW-0028">Amino-acid biosynthesis</keyword>
<evidence type="ECO:0000256" key="4">
    <source>
        <dbReference type="ARBA" id="ARBA00005072"/>
    </source>
</evidence>
<comment type="pathway">
    <text evidence="4 14">Amino-acid biosynthesis; L-leucine biosynthesis; L-leucine from 3-methyl-2-oxobutanoate: step 4/4.</text>
</comment>
<proteinExistence type="inferred from homology"/>
<dbReference type="GO" id="GO:0052655">
    <property type="term" value="F:L-valine-2-oxoglutarate transaminase activity"/>
    <property type="evidence" value="ECO:0007669"/>
    <property type="project" value="RHEA"/>
</dbReference>
<evidence type="ECO:0000256" key="2">
    <source>
        <dbReference type="ARBA" id="ARBA00004824"/>
    </source>
</evidence>
<comment type="cofactor">
    <cofactor evidence="1 14">
        <name>pyridoxal 5'-phosphate</name>
        <dbReference type="ChEBI" id="CHEBI:597326"/>
    </cofactor>
</comment>
<dbReference type="Pfam" id="PF01063">
    <property type="entry name" value="Aminotran_4"/>
    <property type="match status" value="1"/>
</dbReference>
<dbReference type="RefSeq" id="WP_066972471.1">
    <property type="nucleotide sequence ID" value="NZ_LWMT01000229.1"/>
</dbReference>
<evidence type="ECO:0000256" key="3">
    <source>
        <dbReference type="ARBA" id="ARBA00004931"/>
    </source>
</evidence>
<comment type="catalytic activity">
    <reaction evidence="11 14">
        <text>L-valine + 2-oxoglutarate = 3-methyl-2-oxobutanoate + L-glutamate</text>
        <dbReference type="Rhea" id="RHEA:24813"/>
        <dbReference type="ChEBI" id="CHEBI:11851"/>
        <dbReference type="ChEBI" id="CHEBI:16810"/>
        <dbReference type="ChEBI" id="CHEBI:29985"/>
        <dbReference type="ChEBI" id="CHEBI:57762"/>
        <dbReference type="EC" id="2.6.1.42"/>
    </reaction>
</comment>
<evidence type="ECO:0000256" key="8">
    <source>
        <dbReference type="ARBA" id="ARBA00022679"/>
    </source>
</evidence>
<evidence type="ECO:0000256" key="5">
    <source>
        <dbReference type="ARBA" id="ARBA00009320"/>
    </source>
</evidence>
<evidence type="ECO:0000256" key="10">
    <source>
        <dbReference type="ARBA" id="ARBA00023304"/>
    </source>
</evidence>
<comment type="caution">
    <text evidence="15">The sequence shown here is derived from an EMBL/GenBank/DDBJ whole genome shotgun (WGS) entry which is preliminary data.</text>
</comment>
<comment type="similarity">
    <text evidence="5 14">Belongs to the class-IV pyridoxal-phosphate-dependent aminotransferase family.</text>
</comment>
<evidence type="ECO:0000256" key="6">
    <source>
        <dbReference type="ARBA" id="ARBA00022576"/>
    </source>
</evidence>
<accession>A0A166AUW5</accession>
<evidence type="ECO:0000313" key="16">
    <source>
        <dbReference type="Proteomes" id="UP000077066"/>
    </source>
</evidence>
<dbReference type="FunFam" id="3.20.10.10:FF:000002">
    <property type="entry name" value="D-alanine aminotransferase"/>
    <property type="match status" value="1"/>
</dbReference>
<dbReference type="Gene3D" id="3.20.10.10">
    <property type="entry name" value="D-amino Acid Aminotransferase, subunit A, domain 2"/>
    <property type="match status" value="1"/>
</dbReference>
<dbReference type="InterPro" id="IPR050571">
    <property type="entry name" value="Class-IV_PLP-Dep_Aminotrnsfr"/>
</dbReference>
<dbReference type="GO" id="GO:0009099">
    <property type="term" value="P:L-valine biosynthetic process"/>
    <property type="evidence" value="ECO:0007669"/>
    <property type="project" value="UniProtKB-UniPathway"/>
</dbReference>
<keyword evidence="9 14" id="KW-0663">Pyridoxal phosphate</keyword>
<evidence type="ECO:0000256" key="12">
    <source>
        <dbReference type="ARBA" id="ARBA00048798"/>
    </source>
</evidence>
<dbReference type="GO" id="GO:0052654">
    <property type="term" value="F:L-leucine-2-oxoglutarate transaminase activity"/>
    <property type="evidence" value="ECO:0007669"/>
    <property type="project" value="RHEA"/>
</dbReference>
<dbReference type="Gene3D" id="3.30.470.10">
    <property type="match status" value="1"/>
</dbReference>
<dbReference type="InterPro" id="IPR043132">
    <property type="entry name" value="BCAT-like_C"/>
</dbReference>
<dbReference type="GO" id="GO:0009097">
    <property type="term" value="P:isoleucine biosynthetic process"/>
    <property type="evidence" value="ECO:0007669"/>
    <property type="project" value="UniProtKB-UniPathway"/>
</dbReference>
<evidence type="ECO:0000256" key="14">
    <source>
        <dbReference type="RuleBase" id="RU364094"/>
    </source>
</evidence>
<reference evidence="15 16" key="1">
    <citation type="submission" date="2016-04" db="EMBL/GenBank/DDBJ databases">
        <title>Genome sequence of Methanobrevibacter filiformis DSM 11501.</title>
        <authorList>
            <person name="Poehlein A."/>
            <person name="Seedorf H."/>
            <person name="Daniel R."/>
        </authorList>
    </citation>
    <scope>NUCLEOTIDE SEQUENCE [LARGE SCALE GENOMIC DNA]</scope>
    <source>
        <strain evidence="15 16">DSM 11501</strain>
    </source>
</reference>
<keyword evidence="16" id="KW-1185">Reference proteome</keyword>
<dbReference type="NCBIfam" id="TIGR01122">
    <property type="entry name" value="ilvE_I"/>
    <property type="match status" value="1"/>
</dbReference>
<dbReference type="GO" id="GO:0009098">
    <property type="term" value="P:L-leucine biosynthetic process"/>
    <property type="evidence" value="ECO:0007669"/>
    <property type="project" value="UniProtKB-UniPathway"/>
</dbReference>
<keyword evidence="8 14" id="KW-0808">Transferase</keyword>
<dbReference type="InterPro" id="IPR036038">
    <property type="entry name" value="Aminotransferase-like"/>
</dbReference>
<dbReference type="InterPro" id="IPR005785">
    <property type="entry name" value="B_amino_transI"/>
</dbReference>
<name>A0A166AUW5_9EURY</name>
<sequence>MSWDENGKIWMDGEFVDWKQANIHVLSHVIHYGSSVFEGIRAYKSNGKAAIFRLEEHVSRLFDSAKIYKMEIPYSEEEIANAIKETIAINNLKDCYIRPISYRGYGSLGVNPLNSPINTSIAVWKWGKYLGDDAIENGADIGVSSWRRMAPNTLPSMSKAGANYMNAQLAKLEAIENNYDECIMLDYAGYVGEGSGENIFLIKDEIIYTPSFDSSILSGITSDSVKKLAKKLGYEVQERKIPREFIYLCDEIFFTGTAAEVTPIRTVDGITIGTGKRGPITEEIQSNFFNIATGKLEDEFNWLTYIE</sequence>
<evidence type="ECO:0000256" key="1">
    <source>
        <dbReference type="ARBA" id="ARBA00001933"/>
    </source>
</evidence>
<dbReference type="EC" id="2.6.1.42" evidence="14"/>
<dbReference type="PATRIC" id="fig|55758.3.peg.1313"/>
<comment type="pathway">
    <text evidence="3 14">Amino-acid biosynthesis; L-valine biosynthesis; L-valine from pyruvate: step 4/4.</text>
</comment>
<dbReference type="GO" id="GO:0005829">
    <property type="term" value="C:cytosol"/>
    <property type="evidence" value="ECO:0007669"/>
    <property type="project" value="TreeGrafter"/>
</dbReference>
<evidence type="ECO:0000313" key="15">
    <source>
        <dbReference type="EMBL" id="KZX12499.1"/>
    </source>
</evidence>
<protein>
    <recommendedName>
        <fullName evidence="14">Branched-chain-amino-acid aminotransferase</fullName>
        <shortName evidence="14">BCAT</shortName>
        <ecNumber evidence="14">2.6.1.42</ecNumber>
    </recommendedName>
</protein>
<comment type="pathway">
    <text evidence="2 14">Amino-acid biosynthesis; L-isoleucine biosynthesis; L-isoleucine from 2-oxobutanoate: step 4/4.</text>
</comment>